<keyword evidence="6" id="KW-0418">Kinase</keyword>
<evidence type="ECO:0000313" key="7">
    <source>
        <dbReference type="Proteomes" id="UP000799766"/>
    </source>
</evidence>
<keyword evidence="7" id="KW-1185">Reference proteome</keyword>
<reference evidence="6" key="1">
    <citation type="journal article" date="2020" name="Stud. Mycol.">
        <title>101 Dothideomycetes genomes: a test case for predicting lifestyles and emergence of pathogens.</title>
        <authorList>
            <person name="Haridas S."/>
            <person name="Albert R."/>
            <person name="Binder M."/>
            <person name="Bloem J."/>
            <person name="Labutti K."/>
            <person name="Salamov A."/>
            <person name="Andreopoulos B."/>
            <person name="Baker S."/>
            <person name="Barry K."/>
            <person name="Bills G."/>
            <person name="Bluhm B."/>
            <person name="Cannon C."/>
            <person name="Castanera R."/>
            <person name="Culley D."/>
            <person name="Daum C."/>
            <person name="Ezra D."/>
            <person name="Gonzalez J."/>
            <person name="Henrissat B."/>
            <person name="Kuo A."/>
            <person name="Liang C."/>
            <person name="Lipzen A."/>
            <person name="Lutzoni F."/>
            <person name="Magnuson J."/>
            <person name="Mondo S."/>
            <person name="Nolan M."/>
            <person name="Ohm R."/>
            <person name="Pangilinan J."/>
            <person name="Park H.-J."/>
            <person name="Ramirez L."/>
            <person name="Alfaro M."/>
            <person name="Sun H."/>
            <person name="Tritt A."/>
            <person name="Yoshinaga Y."/>
            <person name="Zwiers L.-H."/>
            <person name="Turgeon B."/>
            <person name="Goodwin S."/>
            <person name="Spatafora J."/>
            <person name="Crous P."/>
            <person name="Grigoriev I."/>
        </authorList>
    </citation>
    <scope>NUCLEOTIDE SEQUENCE</scope>
    <source>
        <strain evidence="6">ATCC 16933</strain>
    </source>
</reference>
<evidence type="ECO:0000256" key="4">
    <source>
        <dbReference type="SAM" id="MobiDB-lite"/>
    </source>
</evidence>
<dbReference type="EMBL" id="MU001677">
    <property type="protein sequence ID" value="KAF2458841.1"/>
    <property type="molecule type" value="Genomic_DNA"/>
</dbReference>
<dbReference type="InterPro" id="IPR011009">
    <property type="entry name" value="Kinase-like_dom_sf"/>
</dbReference>
<feature type="compositionally biased region" description="Polar residues" evidence="4">
    <location>
        <begin position="538"/>
        <end position="548"/>
    </location>
</feature>
<dbReference type="InterPro" id="IPR008266">
    <property type="entry name" value="Tyr_kinase_AS"/>
</dbReference>
<dbReference type="AlphaFoldDB" id="A0A6A6P4D1"/>
<dbReference type="InterPro" id="IPR040976">
    <property type="entry name" value="Pkinase_fungal"/>
</dbReference>
<keyword evidence="6" id="KW-0808">Transferase</keyword>
<comment type="catalytic activity">
    <reaction evidence="3">
        <text>L-seryl-[protein] + ATP = O-phospho-L-seryl-[protein] + ADP + H(+)</text>
        <dbReference type="Rhea" id="RHEA:17989"/>
        <dbReference type="Rhea" id="RHEA-COMP:9863"/>
        <dbReference type="Rhea" id="RHEA-COMP:11604"/>
        <dbReference type="ChEBI" id="CHEBI:15378"/>
        <dbReference type="ChEBI" id="CHEBI:29999"/>
        <dbReference type="ChEBI" id="CHEBI:30616"/>
        <dbReference type="ChEBI" id="CHEBI:83421"/>
        <dbReference type="ChEBI" id="CHEBI:456216"/>
        <dbReference type="EC" id="2.7.11.1"/>
    </reaction>
</comment>
<gene>
    <name evidence="6" type="ORF">BDY21DRAFT_385260</name>
</gene>
<dbReference type="Proteomes" id="UP000799766">
    <property type="component" value="Unassembled WGS sequence"/>
</dbReference>
<sequence>MTASRHDRDRIARHPLDNSLHHLHKPLCDAEQSSTPTSSLNATDDTQNSHRKAISQLLYVLLGTEAALDLRSKTSCRDVAAELSSLFGRVRDGEFKYDSFRPLVRLVIQKKSDFEIWSAVFDLITKLSRVTPFPSVPTGFDDTPITHTSASQQGSEQTRRLVEARVFEEIRHCTYWDVGGFFEKYFEGKDWTRRASDVYESMKGRHVSGKWANLPNSPTQTEVLDWLFQLQNDLLSKERRRYYTIKVPKELTGAEAQRQIDLIVKRNTGELSDTKHDWRDIEVIGELKASNNNKKATLVQLGRYVRDVFACQPTRRYVHAFTICGRKMDVWIFDRSGCYSPGPFDIHDEPERFVQVIASYTMMNEDELGLDTFIERDGGCRFIHIEQGRRRLQLEPEPLTRQRAIVCRGTSCYLTGDLDSEGWSYVTKFSWTSDKRKPEADLLGLANQRNVEGIAKLVSHHRITSINEMRTGVTFTKPHSFRGPPSAASSFSQSFSRSQPPSFLSRSFSGVQGLSIAEDPSKKRKSDVGQGPSKRPRSNSQTSSQHPNEVTYDVDEAQGTSLLAPNNGAYDNRIFRCLVISPAGRAIHKYESLLELLGALRDAIRAHRSLYLEGNILHRDISENNIIITDPKKTGGFMGMLIDLDLAKELGSGRSGARCRTGTMEFMAIDVLLGISHTYRHDLESFFYVLLWQCARRGWEFLNKPMDQSRSKLRAWYTGNYEDIANVKIGHVNKAEDKGFGFILREFPQEFDCVKPLCRELRGLLFPIHKDVLFTGTPNDPKLLYGPIIEAFDKAISDIKATEG</sequence>
<evidence type="ECO:0000256" key="3">
    <source>
        <dbReference type="ARBA" id="ARBA00048679"/>
    </source>
</evidence>
<name>A0A6A6P4D1_9PEZI</name>
<organism evidence="6 7">
    <name type="scientific">Lineolata rhizophorae</name>
    <dbReference type="NCBI Taxonomy" id="578093"/>
    <lineage>
        <taxon>Eukaryota</taxon>
        <taxon>Fungi</taxon>
        <taxon>Dikarya</taxon>
        <taxon>Ascomycota</taxon>
        <taxon>Pezizomycotina</taxon>
        <taxon>Dothideomycetes</taxon>
        <taxon>Dothideomycetes incertae sedis</taxon>
        <taxon>Lineolatales</taxon>
        <taxon>Lineolataceae</taxon>
        <taxon>Lineolata</taxon>
    </lineage>
</organism>
<dbReference type="PROSITE" id="PS00109">
    <property type="entry name" value="PROTEIN_KINASE_TYR"/>
    <property type="match status" value="1"/>
</dbReference>
<evidence type="ECO:0000259" key="5">
    <source>
        <dbReference type="Pfam" id="PF17667"/>
    </source>
</evidence>
<evidence type="ECO:0000256" key="2">
    <source>
        <dbReference type="ARBA" id="ARBA00047899"/>
    </source>
</evidence>
<dbReference type="Gene3D" id="1.10.510.10">
    <property type="entry name" value="Transferase(Phosphotransferase) domain 1"/>
    <property type="match status" value="1"/>
</dbReference>
<dbReference type="EC" id="2.7.11.1" evidence="1"/>
<dbReference type="PANTHER" id="PTHR38248">
    <property type="entry name" value="FUNK1 6"/>
    <property type="match status" value="1"/>
</dbReference>
<feature type="domain" description="Fungal-type protein kinase" evidence="5">
    <location>
        <begin position="259"/>
        <end position="694"/>
    </location>
</feature>
<protein>
    <recommendedName>
        <fullName evidence="1">non-specific serine/threonine protein kinase</fullName>
        <ecNumber evidence="1">2.7.11.1</ecNumber>
    </recommendedName>
</protein>
<dbReference type="OrthoDB" id="5584477at2759"/>
<comment type="catalytic activity">
    <reaction evidence="2">
        <text>L-threonyl-[protein] + ATP = O-phospho-L-threonyl-[protein] + ADP + H(+)</text>
        <dbReference type="Rhea" id="RHEA:46608"/>
        <dbReference type="Rhea" id="RHEA-COMP:11060"/>
        <dbReference type="Rhea" id="RHEA-COMP:11605"/>
        <dbReference type="ChEBI" id="CHEBI:15378"/>
        <dbReference type="ChEBI" id="CHEBI:30013"/>
        <dbReference type="ChEBI" id="CHEBI:30616"/>
        <dbReference type="ChEBI" id="CHEBI:61977"/>
        <dbReference type="ChEBI" id="CHEBI:456216"/>
        <dbReference type="EC" id="2.7.11.1"/>
    </reaction>
</comment>
<feature type="region of interest" description="Disordered" evidence="4">
    <location>
        <begin position="515"/>
        <end position="549"/>
    </location>
</feature>
<dbReference type="GO" id="GO:0004674">
    <property type="term" value="F:protein serine/threonine kinase activity"/>
    <property type="evidence" value="ECO:0007669"/>
    <property type="project" value="UniProtKB-EC"/>
</dbReference>
<dbReference type="PANTHER" id="PTHR38248:SF2">
    <property type="entry name" value="FUNK1 11"/>
    <property type="match status" value="1"/>
</dbReference>
<feature type="compositionally biased region" description="Low complexity" evidence="4">
    <location>
        <begin position="484"/>
        <end position="495"/>
    </location>
</feature>
<dbReference type="Pfam" id="PF17667">
    <property type="entry name" value="Pkinase_fungal"/>
    <property type="match status" value="1"/>
</dbReference>
<dbReference type="SUPFAM" id="SSF56112">
    <property type="entry name" value="Protein kinase-like (PK-like)"/>
    <property type="match status" value="1"/>
</dbReference>
<feature type="region of interest" description="Disordered" evidence="4">
    <location>
        <begin position="475"/>
        <end position="495"/>
    </location>
</feature>
<evidence type="ECO:0000256" key="1">
    <source>
        <dbReference type="ARBA" id="ARBA00012513"/>
    </source>
</evidence>
<evidence type="ECO:0000313" key="6">
    <source>
        <dbReference type="EMBL" id="KAF2458841.1"/>
    </source>
</evidence>
<accession>A0A6A6P4D1</accession>
<proteinExistence type="predicted"/>